<dbReference type="PANTHER" id="PTHR42718">
    <property type="entry name" value="MAJOR FACILITATOR SUPERFAMILY MULTIDRUG TRANSPORTER MFSC"/>
    <property type="match status" value="1"/>
</dbReference>
<name>A0A3A9YM97_9ACTN</name>
<feature type="transmembrane region" description="Helical" evidence="9">
    <location>
        <begin position="157"/>
        <end position="180"/>
    </location>
</feature>
<dbReference type="AlphaFoldDB" id="A0A3A9YM97"/>
<feature type="transmembrane region" description="Helical" evidence="9">
    <location>
        <begin position="218"/>
        <end position="236"/>
    </location>
</feature>
<dbReference type="PROSITE" id="PS50850">
    <property type="entry name" value="MFS"/>
    <property type="match status" value="1"/>
</dbReference>
<accession>A0A3A9YM97</accession>
<dbReference type="GO" id="GO:0022857">
    <property type="term" value="F:transmembrane transporter activity"/>
    <property type="evidence" value="ECO:0007669"/>
    <property type="project" value="InterPro"/>
</dbReference>
<evidence type="ECO:0000256" key="2">
    <source>
        <dbReference type="ARBA" id="ARBA00022448"/>
    </source>
</evidence>
<evidence type="ECO:0000256" key="5">
    <source>
        <dbReference type="ARBA" id="ARBA00022989"/>
    </source>
</evidence>
<evidence type="ECO:0000256" key="4">
    <source>
        <dbReference type="ARBA" id="ARBA00022692"/>
    </source>
</evidence>
<gene>
    <name evidence="11" type="ORF">D7294_28450</name>
</gene>
<evidence type="ECO:0000256" key="6">
    <source>
        <dbReference type="ARBA" id="ARBA00023136"/>
    </source>
</evidence>
<feature type="transmembrane region" description="Helical" evidence="9">
    <location>
        <begin position="425"/>
        <end position="443"/>
    </location>
</feature>
<feature type="transmembrane region" description="Helical" evidence="9">
    <location>
        <begin position="463"/>
        <end position="485"/>
    </location>
</feature>
<dbReference type="InterPro" id="IPR020846">
    <property type="entry name" value="MFS_dom"/>
</dbReference>
<dbReference type="SUPFAM" id="SSF103473">
    <property type="entry name" value="MFS general substrate transporter"/>
    <property type="match status" value="1"/>
</dbReference>
<dbReference type="EMBL" id="RBAL01000026">
    <property type="protein sequence ID" value="RKN37300.1"/>
    <property type="molecule type" value="Genomic_DNA"/>
</dbReference>
<comment type="subcellular location">
    <subcellularLocation>
        <location evidence="1">Cell membrane</location>
        <topology evidence="1">Multi-pass membrane protein</topology>
    </subcellularLocation>
</comment>
<dbReference type="CDD" id="cd17321">
    <property type="entry name" value="MFS_MMR_MDR_like"/>
    <property type="match status" value="1"/>
</dbReference>
<evidence type="ECO:0000313" key="11">
    <source>
        <dbReference type="EMBL" id="RKN37300.1"/>
    </source>
</evidence>
<feature type="transmembrane region" description="Helical" evidence="9">
    <location>
        <begin position="286"/>
        <end position="305"/>
    </location>
</feature>
<feature type="transmembrane region" description="Helical" evidence="9">
    <location>
        <begin position="66"/>
        <end position="85"/>
    </location>
</feature>
<evidence type="ECO:0000256" key="8">
    <source>
        <dbReference type="SAM" id="MobiDB-lite"/>
    </source>
</evidence>
<keyword evidence="6 9" id="KW-0472">Membrane</keyword>
<feature type="region of interest" description="Disordered" evidence="8">
    <location>
        <begin position="1"/>
        <end position="23"/>
    </location>
</feature>
<keyword evidence="5 9" id="KW-1133">Transmembrane helix</keyword>
<evidence type="ECO:0000256" key="1">
    <source>
        <dbReference type="ARBA" id="ARBA00004651"/>
    </source>
</evidence>
<reference evidence="11 12" key="1">
    <citation type="journal article" date="2014" name="Int. J. Syst. Evol. Microbiol.">
        <title>Streptomyces hoynatensis sp. nov., isolated from deep marine sediment.</title>
        <authorList>
            <person name="Veyisoglu A."/>
            <person name="Sahin N."/>
        </authorList>
    </citation>
    <scope>NUCLEOTIDE SEQUENCE [LARGE SCALE GENOMIC DNA]</scope>
    <source>
        <strain evidence="11 12">KCTC 29097</strain>
    </source>
</reference>
<dbReference type="Gene3D" id="1.20.1720.10">
    <property type="entry name" value="Multidrug resistance protein D"/>
    <property type="match status" value="1"/>
</dbReference>
<dbReference type="GO" id="GO:0046677">
    <property type="term" value="P:response to antibiotic"/>
    <property type="evidence" value="ECO:0007669"/>
    <property type="project" value="UniProtKB-KW"/>
</dbReference>
<dbReference type="Pfam" id="PF07690">
    <property type="entry name" value="MFS_1"/>
    <property type="match status" value="1"/>
</dbReference>
<feature type="transmembrane region" description="Helical" evidence="9">
    <location>
        <begin position="186"/>
        <end position="206"/>
    </location>
</feature>
<feature type="transmembrane region" description="Helical" evidence="9">
    <location>
        <begin position="248"/>
        <end position="265"/>
    </location>
</feature>
<dbReference type="PANTHER" id="PTHR42718:SF46">
    <property type="entry name" value="BLR6921 PROTEIN"/>
    <property type="match status" value="1"/>
</dbReference>
<dbReference type="InterPro" id="IPR036259">
    <property type="entry name" value="MFS_trans_sf"/>
</dbReference>
<feature type="transmembrane region" description="Helical" evidence="9">
    <location>
        <begin position="378"/>
        <end position="404"/>
    </location>
</feature>
<evidence type="ECO:0000256" key="7">
    <source>
        <dbReference type="ARBA" id="ARBA00023251"/>
    </source>
</evidence>
<dbReference type="Gene3D" id="1.20.1250.20">
    <property type="entry name" value="MFS general substrate transporter like domains"/>
    <property type="match status" value="1"/>
</dbReference>
<dbReference type="GO" id="GO:0005886">
    <property type="term" value="C:plasma membrane"/>
    <property type="evidence" value="ECO:0007669"/>
    <property type="project" value="UniProtKB-SubCell"/>
</dbReference>
<proteinExistence type="predicted"/>
<feature type="transmembrane region" description="Helical" evidence="9">
    <location>
        <begin position="32"/>
        <end position="54"/>
    </location>
</feature>
<keyword evidence="3" id="KW-1003">Cell membrane</keyword>
<feature type="transmembrane region" description="Helical" evidence="9">
    <location>
        <begin position="349"/>
        <end position="366"/>
    </location>
</feature>
<keyword evidence="12" id="KW-1185">Reference proteome</keyword>
<feature type="domain" description="Major facilitator superfamily (MFS) profile" evidence="10">
    <location>
        <begin position="31"/>
        <end position="489"/>
    </location>
</feature>
<evidence type="ECO:0000259" key="10">
    <source>
        <dbReference type="PROSITE" id="PS50850"/>
    </source>
</evidence>
<keyword evidence="4 9" id="KW-0812">Transmembrane</keyword>
<keyword evidence="2" id="KW-0813">Transport</keyword>
<feature type="transmembrane region" description="Helical" evidence="9">
    <location>
        <begin position="127"/>
        <end position="145"/>
    </location>
</feature>
<comment type="caution">
    <text evidence="11">The sequence shown here is derived from an EMBL/GenBank/DDBJ whole genome shotgun (WGS) entry which is preliminary data.</text>
</comment>
<protein>
    <submittedName>
        <fullName evidence="11">MFS transporter</fullName>
    </submittedName>
</protein>
<keyword evidence="7" id="KW-0046">Antibiotic resistance</keyword>
<dbReference type="Proteomes" id="UP000272474">
    <property type="component" value="Unassembled WGS sequence"/>
</dbReference>
<evidence type="ECO:0000313" key="12">
    <source>
        <dbReference type="Proteomes" id="UP000272474"/>
    </source>
</evidence>
<feature type="transmembrane region" description="Helical" evidence="9">
    <location>
        <begin position="97"/>
        <end position="115"/>
    </location>
</feature>
<dbReference type="InterPro" id="IPR011701">
    <property type="entry name" value="MFS"/>
</dbReference>
<sequence>MSAAAPGSPESGGPAPAGAGAAGSDSRTGPRLLIIAVCQLMLVLDGTIVTVALPDIHEHLGFSPTSLSWVVNAYILAFGGLLLLGGRAGDILGRRRVLMAGIALFGLASLSGGLAGNEAWLLVSRALQGMGAAIASPTALSLITTNFREGRDRNQAFAGYAAASVSGSALGLILGGVLVSGASWRWVLLVNLPVAALLLIAVPRLIKESEPQPGRFDVAGAAASTGGLLAVVYGLIRTGDEGWSDGLALGSFAVGGVLLASFALIESRARQPITPLRLFRDRNRAGAYLLMLLTAAAMGGMFFFLTQYVQEVLGYSALRTGISFLPVTVAIVVAAQVSSGLMPRLGARPFMAGGAVLTTCGMLWLARLAEDSGYVTGILLPGLLLGLGIGAVYVPVALVAFLGVRPEESGAASGLLDTSQQGGSALGLSVMVTVFGSASRGAAGDLPADAGPGEQAGHLLVEGLHSAFTVGALFTACALVVVLAATRVRAADLQAATPPGGGA</sequence>
<evidence type="ECO:0000256" key="9">
    <source>
        <dbReference type="SAM" id="Phobius"/>
    </source>
</evidence>
<organism evidence="11 12">
    <name type="scientific">Streptomyces hoynatensis</name>
    <dbReference type="NCBI Taxonomy" id="1141874"/>
    <lineage>
        <taxon>Bacteria</taxon>
        <taxon>Bacillati</taxon>
        <taxon>Actinomycetota</taxon>
        <taxon>Actinomycetes</taxon>
        <taxon>Kitasatosporales</taxon>
        <taxon>Streptomycetaceae</taxon>
        <taxon>Streptomyces</taxon>
    </lineage>
</organism>
<evidence type="ECO:0000256" key="3">
    <source>
        <dbReference type="ARBA" id="ARBA00022475"/>
    </source>
</evidence>
<feature type="transmembrane region" description="Helical" evidence="9">
    <location>
        <begin position="317"/>
        <end position="337"/>
    </location>
</feature>